<dbReference type="PANTHER" id="PTHR33602:SF1">
    <property type="entry name" value="REGULATORY PROTEIN RECX FAMILY PROTEIN"/>
    <property type="match status" value="1"/>
</dbReference>
<evidence type="ECO:0000259" key="6">
    <source>
        <dbReference type="Pfam" id="PF02631"/>
    </source>
</evidence>
<evidence type="ECO:0000256" key="4">
    <source>
        <dbReference type="ARBA" id="ARBA00022490"/>
    </source>
</evidence>
<dbReference type="HAMAP" id="MF_01114">
    <property type="entry name" value="RecX"/>
    <property type="match status" value="1"/>
</dbReference>
<dbReference type="Pfam" id="PF21982">
    <property type="entry name" value="RecX_HTH1"/>
    <property type="match status" value="1"/>
</dbReference>
<dbReference type="AlphaFoldDB" id="A0A9D1WGA3"/>
<evidence type="ECO:0000259" key="7">
    <source>
        <dbReference type="Pfam" id="PF21981"/>
    </source>
</evidence>
<dbReference type="Proteomes" id="UP000886817">
    <property type="component" value="Unassembled WGS sequence"/>
</dbReference>
<dbReference type="PANTHER" id="PTHR33602">
    <property type="entry name" value="REGULATORY PROTEIN RECX FAMILY PROTEIN"/>
    <property type="match status" value="1"/>
</dbReference>
<dbReference type="Pfam" id="PF02631">
    <property type="entry name" value="RecX_HTH2"/>
    <property type="match status" value="1"/>
</dbReference>
<evidence type="ECO:0000256" key="1">
    <source>
        <dbReference type="ARBA" id="ARBA00004496"/>
    </source>
</evidence>
<dbReference type="InterPro" id="IPR003783">
    <property type="entry name" value="Regulatory_RecX"/>
</dbReference>
<dbReference type="Gene3D" id="1.10.10.10">
    <property type="entry name" value="Winged helix-like DNA-binding domain superfamily/Winged helix DNA-binding domain"/>
    <property type="match status" value="3"/>
</dbReference>
<evidence type="ECO:0000256" key="2">
    <source>
        <dbReference type="ARBA" id="ARBA00009695"/>
    </source>
</evidence>
<evidence type="ECO:0000313" key="9">
    <source>
        <dbReference type="EMBL" id="HIX58414.1"/>
    </source>
</evidence>
<feature type="domain" description="RecX third three-helical" evidence="7">
    <location>
        <begin position="108"/>
        <end position="149"/>
    </location>
</feature>
<reference evidence="9" key="2">
    <citation type="submission" date="2021-04" db="EMBL/GenBank/DDBJ databases">
        <authorList>
            <person name="Gilroy R."/>
        </authorList>
    </citation>
    <scope>NUCLEOTIDE SEQUENCE</scope>
    <source>
        <strain evidence="9">ChiSjej1B19-8411</strain>
    </source>
</reference>
<comment type="function">
    <text evidence="5">Modulates RecA activity.</text>
</comment>
<evidence type="ECO:0000256" key="5">
    <source>
        <dbReference type="HAMAP-Rule" id="MF_01114"/>
    </source>
</evidence>
<dbReference type="InterPro" id="IPR053926">
    <property type="entry name" value="RecX_HTH_1st"/>
</dbReference>
<dbReference type="GO" id="GO:0006282">
    <property type="term" value="P:regulation of DNA repair"/>
    <property type="evidence" value="ECO:0007669"/>
    <property type="project" value="UniProtKB-UniRule"/>
</dbReference>
<sequence>MSEMDIYKKARLRAMHLLERADRTEKGLRQKLLTSYPEEVAEEALAYVKSFGYVDDRRYAENFIRFRCQSKSRLQILQELQRKGVDRETALQAWEEVSAMEELDERGLLRSLVRKKYPPGSRLDEGQMRRLQGYLARRGFSWEDISAVLAQEGIELERQADLKNGNKV</sequence>
<protein>
    <recommendedName>
        <fullName evidence="3 5">Regulatory protein RecX</fullName>
    </recommendedName>
</protein>
<dbReference type="InterPro" id="IPR036388">
    <property type="entry name" value="WH-like_DNA-bd_sf"/>
</dbReference>
<accession>A0A9D1WGA3</accession>
<evidence type="ECO:0000313" key="10">
    <source>
        <dbReference type="Proteomes" id="UP000886817"/>
    </source>
</evidence>
<name>A0A9D1WGA3_9FIRM</name>
<dbReference type="EMBL" id="DXEX01000044">
    <property type="protein sequence ID" value="HIX58414.1"/>
    <property type="molecule type" value="Genomic_DNA"/>
</dbReference>
<gene>
    <name evidence="5" type="primary">recX</name>
    <name evidence="9" type="ORF">IAA45_01685</name>
</gene>
<comment type="caution">
    <text evidence="9">The sequence shown here is derived from an EMBL/GenBank/DDBJ whole genome shotgun (WGS) entry which is preliminary data.</text>
</comment>
<proteinExistence type="inferred from homology"/>
<organism evidence="9 10">
    <name type="scientific">Candidatus Blautia gallistercoris</name>
    <dbReference type="NCBI Taxonomy" id="2838490"/>
    <lineage>
        <taxon>Bacteria</taxon>
        <taxon>Bacillati</taxon>
        <taxon>Bacillota</taxon>
        <taxon>Clostridia</taxon>
        <taxon>Lachnospirales</taxon>
        <taxon>Lachnospiraceae</taxon>
        <taxon>Blautia</taxon>
    </lineage>
</organism>
<dbReference type="InterPro" id="IPR053925">
    <property type="entry name" value="RecX_HTH_3rd"/>
</dbReference>
<dbReference type="InterPro" id="IPR053924">
    <property type="entry name" value="RecX_HTH_2nd"/>
</dbReference>
<comment type="subcellular location">
    <subcellularLocation>
        <location evidence="1 5">Cytoplasm</location>
    </subcellularLocation>
</comment>
<reference evidence="9" key="1">
    <citation type="journal article" date="2021" name="PeerJ">
        <title>Extensive microbial diversity within the chicken gut microbiome revealed by metagenomics and culture.</title>
        <authorList>
            <person name="Gilroy R."/>
            <person name="Ravi A."/>
            <person name="Getino M."/>
            <person name="Pursley I."/>
            <person name="Horton D.L."/>
            <person name="Alikhan N.F."/>
            <person name="Baker D."/>
            <person name="Gharbi K."/>
            <person name="Hall N."/>
            <person name="Watson M."/>
            <person name="Adriaenssens E.M."/>
            <person name="Foster-Nyarko E."/>
            <person name="Jarju S."/>
            <person name="Secka A."/>
            <person name="Antonio M."/>
            <person name="Oren A."/>
            <person name="Chaudhuri R.R."/>
            <person name="La Ragione R."/>
            <person name="Hildebrand F."/>
            <person name="Pallen M.J."/>
        </authorList>
    </citation>
    <scope>NUCLEOTIDE SEQUENCE</scope>
    <source>
        <strain evidence="9">ChiSjej1B19-8411</strain>
    </source>
</reference>
<keyword evidence="4 5" id="KW-0963">Cytoplasm</keyword>
<dbReference type="GO" id="GO:0005737">
    <property type="term" value="C:cytoplasm"/>
    <property type="evidence" value="ECO:0007669"/>
    <property type="project" value="UniProtKB-SubCell"/>
</dbReference>
<dbReference type="Pfam" id="PF21981">
    <property type="entry name" value="RecX_HTH3"/>
    <property type="match status" value="1"/>
</dbReference>
<feature type="domain" description="RecX first three-helical" evidence="8">
    <location>
        <begin position="10"/>
        <end position="47"/>
    </location>
</feature>
<evidence type="ECO:0000256" key="3">
    <source>
        <dbReference type="ARBA" id="ARBA00018111"/>
    </source>
</evidence>
<evidence type="ECO:0000259" key="8">
    <source>
        <dbReference type="Pfam" id="PF21982"/>
    </source>
</evidence>
<feature type="domain" description="RecX second three-helical" evidence="6">
    <location>
        <begin position="55"/>
        <end position="93"/>
    </location>
</feature>
<comment type="similarity">
    <text evidence="2 5">Belongs to the RecX family.</text>
</comment>